<dbReference type="Gene3D" id="3.40.50.1820">
    <property type="entry name" value="alpha/beta hydrolase"/>
    <property type="match status" value="1"/>
</dbReference>
<evidence type="ECO:0000256" key="4">
    <source>
        <dbReference type="ARBA" id="ARBA00022801"/>
    </source>
</evidence>
<sequence length="501" mass="55972">MRRHILVPLLVAPSFGLRTFEPPPPPVTTRNNITEHWFTVRLNHFMAHNNETFQMRFYYNNEFVNASHIPEIVVFVGGEWAIYPGWVGGGLAHELASILHAGLFYTEHRYYGLTRPTANTTVSELRYLNVDQALADLAQFIEYVKSEQFENGIYRNSKVVLVGCSYAGSMATWMRLAYPHLVDAVFSDSGPLHAQEDFPEYLEVITEALRTQGSEECLSSVSEAVQLMVELLETEDGAATISSLFNTCSPIDTSSEWDIPTFFWYGITETFAALVQYATPGNIPAACAVLTNSNISDPVQRLANWITAQSWTQPCIESRYSEVVTAHTNTDYDSPNSVMRLWTYQTCVEYGWYQTTTSSRQPFLSTVPLEYFHQMCKDFYSIDFDEVRLRQGIVRTNNLFAGLTHLPDYSVSVAGGHDPWSPMGPNVTHATALASVYVVPGVSHCRAITATGNSDTEELERVKQAVLSDLHLYITGIPLTKAANVAVPPLVLIVAVTFAMI</sequence>
<accession>A0ABM3M9K6</accession>
<dbReference type="Pfam" id="PF05577">
    <property type="entry name" value="Peptidase_S28"/>
    <property type="match status" value="1"/>
</dbReference>
<evidence type="ECO:0000313" key="7">
    <source>
        <dbReference type="Proteomes" id="UP001652740"/>
    </source>
</evidence>
<evidence type="ECO:0000256" key="6">
    <source>
        <dbReference type="SAM" id="SignalP"/>
    </source>
</evidence>
<dbReference type="PANTHER" id="PTHR11010:SF5">
    <property type="entry name" value="RE36938P-RELATED"/>
    <property type="match status" value="1"/>
</dbReference>
<keyword evidence="7" id="KW-1185">Reference proteome</keyword>
<feature type="signal peptide" evidence="6">
    <location>
        <begin position="1"/>
        <end position="16"/>
    </location>
</feature>
<organism evidence="7 8">
    <name type="scientific">Galleria mellonella</name>
    <name type="common">Greater wax moth</name>
    <dbReference type="NCBI Taxonomy" id="7137"/>
    <lineage>
        <taxon>Eukaryota</taxon>
        <taxon>Metazoa</taxon>
        <taxon>Ecdysozoa</taxon>
        <taxon>Arthropoda</taxon>
        <taxon>Hexapoda</taxon>
        <taxon>Insecta</taxon>
        <taxon>Pterygota</taxon>
        <taxon>Neoptera</taxon>
        <taxon>Endopterygota</taxon>
        <taxon>Lepidoptera</taxon>
        <taxon>Glossata</taxon>
        <taxon>Ditrysia</taxon>
        <taxon>Pyraloidea</taxon>
        <taxon>Pyralidae</taxon>
        <taxon>Galleriinae</taxon>
        <taxon>Galleria</taxon>
    </lineage>
</organism>
<proteinExistence type="inferred from homology"/>
<name>A0ABM3M9K6_GALME</name>
<keyword evidence="5" id="KW-0325">Glycoprotein</keyword>
<keyword evidence="4" id="KW-0378">Hydrolase</keyword>
<evidence type="ECO:0000313" key="8">
    <source>
        <dbReference type="RefSeq" id="XP_052747720.1"/>
    </source>
</evidence>
<evidence type="ECO:0000256" key="2">
    <source>
        <dbReference type="ARBA" id="ARBA00022670"/>
    </source>
</evidence>
<dbReference type="InterPro" id="IPR008758">
    <property type="entry name" value="Peptidase_S28"/>
</dbReference>
<evidence type="ECO:0000256" key="5">
    <source>
        <dbReference type="ARBA" id="ARBA00023180"/>
    </source>
</evidence>
<dbReference type="InterPro" id="IPR029058">
    <property type="entry name" value="AB_hydrolase_fold"/>
</dbReference>
<dbReference type="Gene3D" id="1.20.120.980">
    <property type="entry name" value="Serine carboxypeptidase S28, SKS domain"/>
    <property type="match status" value="1"/>
</dbReference>
<dbReference type="InterPro" id="IPR042269">
    <property type="entry name" value="Ser_carbopepase_S28_SKS"/>
</dbReference>
<dbReference type="RefSeq" id="XP_052747720.1">
    <property type="nucleotide sequence ID" value="XM_052891760.1"/>
</dbReference>
<feature type="chain" id="PRO_5045431113" evidence="6">
    <location>
        <begin position="17"/>
        <end position="501"/>
    </location>
</feature>
<dbReference type="SUPFAM" id="SSF53474">
    <property type="entry name" value="alpha/beta-Hydrolases"/>
    <property type="match status" value="1"/>
</dbReference>
<keyword evidence="2 8" id="KW-0645">Protease</keyword>
<dbReference type="GO" id="GO:0008233">
    <property type="term" value="F:peptidase activity"/>
    <property type="evidence" value="ECO:0007669"/>
    <property type="project" value="UniProtKB-KW"/>
</dbReference>
<keyword evidence="3 6" id="KW-0732">Signal</keyword>
<evidence type="ECO:0000256" key="1">
    <source>
        <dbReference type="ARBA" id="ARBA00011079"/>
    </source>
</evidence>
<dbReference type="GeneID" id="113510540"/>
<reference evidence="8" key="1">
    <citation type="submission" date="2025-08" db="UniProtKB">
        <authorList>
            <consortium name="RefSeq"/>
        </authorList>
    </citation>
    <scope>IDENTIFICATION</scope>
    <source>
        <tissue evidence="8">Whole larvae</tissue>
    </source>
</reference>
<protein>
    <submittedName>
        <fullName evidence="8">Serine protease K12H4.7 isoform X1</fullName>
    </submittedName>
</protein>
<comment type="similarity">
    <text evidence="1">Belongs to the peptidase S28 family.</text>
</comment>
<dbReference type="GO" id="GO:0006508">
    <property type="term" value="P:proteolysis"/>
    <property type="evidence" value="ECO:0007669"/>
    <property type="project" value="UniProtKB-KW"/>
</dbReference>
<gene>
    <name evidence="8" type="primary">LOC113510540</name>
</gene>
<dbReference type="PANTHER" id="PTHR11010">
    <property type="entry name" value="PROTEASE S28 PRO-X CARBOXYPEPTIDASE-RELATED"/>
    <property type="match status" value="1"/>
</dbReference>
<dbReference type="Proteomes" id="UP001652740">
    <property type="component" value="Unplaced"/>
</dbReference>
<evidence type="ECO:0000256" key="3">
    <source>
        <dbReference type="ARBA" id="ARBA00022729"/>
    </source>
</evidence>